<dbReference type="PANTHER" id="PTHR33823">
    <property type="entry name" value="RNA POLYMERASE-BINDING TRANSCRIPTION FACTOR DKSA-RELATED"/>
    <property type="match status" value="1"/>
</dbReference>
<evidence type="ECO:0000313" key="8">
    <source>
        <dbReference type="EMBL" id="GMG81867.1"/>
    </source>
</evidence>
<name>A0ABQ6LFV8_9RHOB</name>
<evidence type="ECO:0000259" key="7">
    <source>
        <dbReference type="Pfam" id="PF21173"/>
    </source>
</evidence>
<organism evidence="8 9">
    <name type="scientific">Paralimibaculum aggregatum</name>
    <dbReference type="NCBI Taxonomy" id="3036245"/>
    <lineage>
        <taxon>Bacteria</taxon>
        <taxon>Pseudomonadati</taxon>
        <taxon>Pseudomonadota</taxon>
        <taxon>Alphaproteobacteria</taxon>
        <taxon>Rhodobacterales</taxon>
        <taxon>Paracoccaceae</taxon>
        <taxon>Paralimibaculum</taxon>
    </lineage>
</organism>
<keyword evidence="9" id="KW-1185">Reference proteome</keyword>
<sequence>MDIAQFKARLLARRDELNRRLGKIEHALDETPPQDWEDRASEREGDEVLEDLGSAGLSELRMIEAALGRIEAGEYGYCVNCGEAIAPGRLEAVPHAARCVRCA</sequence>
<dbReference type="SUPFAM" id="SSF109635">
    <property type="entry name" value="DnaK suppressor protein DksA, alpha-hairpin domain"/>
    <property type="match status" value="1"/>
</dbReference>
<dbReference type="PROSITE" id="PS51128">
    <property type="entry name" value="ZF_DKSA_2"/>
    <property type="match status" value="1"/>
</dbReference>
<feature type="domain" description="Zinc finger DksA/TraR C4-type" evidence="6">
    <location>
        <begin position="73"/>
        <end position="103"/>
    </location>
</feature>
<dbReference type="Pfam" id="PF21173">
    <property type="entry name" value="DksA-like_N"/>
    <property type="match status" value="1"/>
</dbReference>
<keyword evidence="1" id="KW-0479">Metal-binding</keyword>
<dbReference type="Gene3D" id="1.20.120.910">
    <property type="entry name" value="DksA, coiled-coil domain"/>
    <property type="match status" value="1"/>
</dbReference>
<dbReference type="InterPro" id="IPR037187">
    <property type="entry name" value="DnaK_N"/>
</dbReference>
<dbReference type="Proteomes" id="UP001239909">
    <property type="component" value="Unassembled WGS sequence"/>
</dbReference>
<keyword evidence="2" id="KW-0863">Zinc-finger</keyword>
<evidence type="ECO:0000313" key="9">
    <source>
        <dbReference type="Proteomes" id="UP001239909"/>
    </source>
</evidence>
<proteinExistence type="predicted"/>
<reference evidence="8 9" key="1">
    <citation type="submission" date="2023-04" db="EMBL/GenBank/DDBJ databases">
        <title>Marinoamorphus aggregata gen. nov., sp. Nov., isolate from tissue of brittle star Ophioplocus japonicus.</title>
        <authorList>
            <person name="Kawano K."/>
            <person name="Sawayama S."/>
            <person name="Nakagawa S."/>
        </authorList>
    </citation>
    <scope>NUCLEOTIDE SEQUENCE [LARGE SCALE GENOMIC DNA]</scope>
    <source>
        <strain evidence="8 9">NKW23</strain>
    </source>
</reference>
<feature type="domain" description="DnaK suppressor protein-like N-terminal" evidence="7">
    <location>
        <begin position="6"/>
        <end position="70"/>
    </location>
</feature>
<evidence type="ECO:0000259" key="6">
    <source>
        <dbReference type="Pfam" id="PF01258"/>
    </source>
</evidence>
<comment type="caution">
    <text evidence="8">The sequence shown here is derived from an EMBL/GenBank/DDBJ whole genome shotgun (WGS) entry which is preliminary data.</text>
</comment>
<dbReference type="EMBL" id="BSYI01000006">
    <property type="protein sequence ID" value="GMG81867.1"/>
    <property type="molecule type" value="Genomic_DNA"/>
</dbReference>
<dbReference type="Pfam" id="PF01258">
    <property type="entry name" value="zf-dskA_traR"/>
    <property type="match status" value="1"/>
</dbReference>
<evidence type="ECO:0000256" key="1">
    <source>
        <dbReference type="ARBA" id="ARBA00022723"/>
    </source>
</evidence>
<dbReference type="PANTHER" id="PTHR33823:SF4">
    <property type="entry name" value="GENERAL STRESS PROTEIN 16O"/>
    <property type="match status" value="1"/>
</dbReference>
<dbReference type="InterPro" id="IPR048487">
    <property type="entry name" value="DksA-like_N"/>
</dbReference>
<dbReference type="SUPFAM" id="SSF57716">
    <property type="entry name" value="Glucocorticoid receptor-like (DNA-binding domain)"/>
    <property type="match status" value="1"/>
</dbReference>
<feature type="zinc finger region" description="dksA C4-type" evidence="4">
    <location>
        <begin position="78"/>
        <end position="102"/>
    </location>
</feature>
<accession>A0ABQ6LFV8</accession>
<feature type="region of interest" description="Disordered" evidence="5">
    <location>
        <begin position="24"/>
        <end position="44"/>
    </location>
</feature>
<keyword evidence="3" id="KW-0862">Zinc</keyword>
<evidence type="ECO:0000256" key="4">
    <source>
        <dbReference type="PROSITE-ProRule" id="PRU00510"/>
    </source>
</evidence>
<evidence type="ECO:0000256" key="2">
    <source>
        <dbReference type="ARBA" id="ARBA00022771"/>
    </source>
</evidence>
<gene>
    <name evidence="8" type="ORF">LNKW23_10800</name>
</gene>
<dbReference type="InterPro" id="IPR000962">
    <property type="entry name" value="Znf_DskA_TraR"/>
</dbReference>
<protein>
    <submittedName>
        <fullName evidence="8">TraR/DksA C4-type zinc finger protein</fullName>
    </submittedName>
</protein>
<dbReference type="RefSeq" id="WP_285670592.1">
    <property type="nucleotide sequence ID" value="NZ_BSYI01000006.1"/>
</dbReference>
<evidence type="ECO:0000256" key="3">
    <source>
        <dbReference type="ARBA" id="ARBA00022833"/>
    </source>
</evidence>
<evidence type="ECO:0000256" key="5">
    <source>
        <dbReference type="SAM" id="MobiDB-lite"/>
    </source>
</evidence>